<evidence type="ECO:0000313" key="7">
    <source>
        <dbReference type="EMBL" id="PIK56858.1"/>
    </source>
</evidence>
<keyword evidence="8" id="KW-1185">Reference proteome</keyword>
<comment type="similarity">
    <text evidence="2">Belongs to the peptidase M10A family.</text>
</comment>
<dbReference type="GO" id="GO:0030198">
    <property type="term" value="P:extracellular matrix organization"/>
    <property type="evidence" value="ECO:0007669"/>
    <property type="project" value="TreeGrafter"/>
</dbReference>
<dbReference type="PROSITE" id="PS51642">
    <property type="entry name" value="HEMOPEXIN_2"/>
    <property type="match status" value="3"/>
</dbReference>
<evidence type="ECO:0000256" key="5">
    <source>
        <dbReference type="ARBA" id="ARBA00023049"/>
    </source>
</evidence>
<keyword evidence="5" id="KW-0378">Hydrolase</keyword>
<dbReference type="CDD" id="cd00094">
    <property type="entry name" value="HX"/>
    <property type="match status" value="1"/>
</dbReference>
<dbReference type="EMBL" id="MRZV01000162">
    <property type="protein sequence ID" value="PIK56858.1"/>
    <property type="molecule type" value="Genomic_DNA"/>
</dbReference>
<dbReference type="Proteomes" id="UP000230750">
    <property type="component" value="Unassembled WGS sequence"/>
</dbReference>
<keyword evidence="3" id="KW-0732">Signal</keyword>
<feature type="repeat" description="Hemopexin" evidence="6">
    <location>
        <begin position="180"/>
        <end position="221"/>
    </location>
</feature>
<protein>
    <submittedName>
        <fullName evidence="7">Uncharacterized protein</fullName>
    </submittedName>
</protein>
<dbReference type="PANTHER" id="PTHR10201">
    <property type="entry name" value="MATRIX METALLOPROTEINASE"/>
    <property type="match status" value="1"/>
</dbReference>
<evidence type="ECO:0000256" key="4">
    <source>
        <dbReference type="ARBA" id="ARBA00022737"/>
    </source>
</evidence>
<dbReference type="GO" id="GO:0030574">
    <property type="term" value="P:collagen catabolic process"/>
    <property type="evidence" value="ECO:0007669"/>
    <property type="project" value="TreeGrafter"/>
</dbReference>
<feature type="repeat" description="Hemopexin" evidence="6">
    <location>
        <begin position="44"/>
        <end position="91"/>
    </location>
</feature>
<dbReference type="OrthoDB" id="406838at2759"/>
<keyword evidence="4" id="KW-0677">Repeat</keyword>
<comment type="caution">
    <text evidence="7">The sequence shown here is derived from an EMBL/GenBank/DDBJ whole genome shotgun (WGS) entry which is preliminary data.</text>
</comment>
<keyword evidence="5" id="KW-0645">Protease</keyword>
<accession>A0A2G8L9B5</accession>
<evidence type="ECO:0000256" key="2">
    <source>
        <dbReference type="ARBA" id="ARBA00010370"/>
    </source>
</evidence>
<keyword evidence="5" id="KW-0482">Metalloprotease</keyword>
<dbReference type="GO" id="GO:0004222">
    <property type="term" value="F:metalloendopeptidase activity"/>
    <property type="evidence" value="ECO:0007669"/>
    <property type="project" value="TreeGrafter"/>
</dbReference>
<dbReference type="InterPro" id="IPR036375">
    <property type="entry name" value="Hemopexin-like_dom_sf"/>
</dbReference>
<comment type="cofactor">
    <cofactor evidence="1">
        <name>Zn(2+)</name>
        <dbReference type="ChEBI" id="CHEBI:29105"/>
    </cofactor>
</comment>
<reference evidence="7 8" key="1">
    <citation type="journal article" date="2017" name="PLoS Biol.">
        <title>The sea cucumber genome provides insights into morphological evolution and visceral regeneration.</title>
        <authorList>
            <person name="Zhang X."/>
            <person name="Sun L."/>
            <person name="Yuan J."/>
            <person name="Sun Y."/>
            <person name="Gao Y."/>
            <person name="Zhang L."/>
            <person name="Li S."/>
            <person name="Dai H."/>
            <person name="Hamel J.F."/>
            <person name="Liu C."/>
            <person name="Yu Y."/>
            <person name="Liu S."/>
            <person name="Lin W."/>
            <person name="Guo K."/>
            <person name="Jin S."/>
            <person name="Xu P."/>
            <person name="Storey K.B."/>
            <person name="Huan P."/>
            <person name="Zhang T."/>
            <person name="Zhou Y."/>
            <person name="Zhang J."/>
            <person name="Lin C."/>
            <person name="Li X."/>
            <person name="Xing L."/>
            <person name="Huo D."/>
            <person name="Sun M."/>
            <person name="Wang L."/>
            <person name="Mercier A."/>
            <person name="Li F."/>
            <person name="Yang H."/>
            <person name="Xiang J."/>
        </authorList>
    </citation>
    <scope>NUCLEOTIDE SEQUENCE [LARGE SCALE GENOMIC DNA]</scope>
    <source>
        <strain evidence="7">Shaxun</strain>
        <tissue evidence="7">Muscle</tissue>
    </source>
</reference>
<dbReference type="SUPFAM" id="SSF50923">
    <property type="entry name" value="Hemopexin-like domain"/>
    <property type="match status" value="1"/>
</dbReference>
<evidence type="ECO:0000256" key="3">
    <source>
        <dbReference type="ARBA" id="ARBA00022729"/>
    </source>
</evidence>
<organism evidence="7 8">
    <name type="scientific">Stichopus japonicus</name>
    <name type="common">Sea cucumber</name>
    <dbReference type="NCBI Taxonomy" id="307972"/>
    <lineage>
        <taxon>Eukaryota</taxon>
        <taxon>Metazoa</taxon>
        <taxon>Echinodermata</taxon>
        <taxon>Eleutherozoa</taxon>
        <taxon>Echinozoa</taxon>
        <taxon>Holothuroidea</taxon>
        <taxon>Aspidochirotacea</taxon>
        <taxon>Aspidochirotida</taxon>
        <taxon>Stichopodidae</taxon>
        <taxon>Apostichopus</taxon>
    </lineage>
</organism>
<evidence type="ECO:0000256" key="6">
    <source>
        <dbReference type="PROSITE-ProRule" id="PRU01011"/>
    </source>
</evidence>
<dbReference type="InterPro" id="IPR000585">
    <property type="entry name" value="Hemopexin-like_dom"/>
</dbReference>
<evidence type="ECO:0000256" key="1">
    <source>
        <dbReference type="ARBA" id="ARBA00001947"/>
    </source>
</evidence>
<feature type="repeat" description="Hemopexin" evidence="6">
    <location>
        <begin position="131"/>
        <end position="179"/>
    </location>
</feature>
<dbReference type="STRING" id="307972.A0A2G8L9B5"/>
<dbReference type="SMART" id="SM00120">
    <property type="entry name" value="HX"/>
    <property type="match status" value="3"/>
</dbReference>
<dbReference type="Pfam" id="PF00045">
    <property type="entry name" value="Hemopexin"/>
    <property type="match status" value="3"/>
</dbReference>
<evidence type="ECO:0000313" key="8">
    <source>
        <dbReference type="Proteomes" id="UP000230750"/>
    </source>
</evidence>
<dbReference type="InterPro" id="IPR018487">
    <property type="entry name" value="Hemopexin-like_repeat"/>
</dbReference>
<gene>
    <name evidence="7" type="ORF">BSL78_06261</name>
</gene>
<name>A0A2G8L9B5_STIJA</name>
<dbReference type="Gene3D" id="2.110.10.10">
    <property type="entry name" value="Hemopexin-like domain"/>
    <property type="match status" value="2"/>
</dbReference>
<proteinExistence type="inferred from homology"/>
<dbReference type="AlphaFoldDB" id="A0A2G8L9B5"/>
<sequence>MVADGGYPLPVASSWLGCPDDDPGVNWIEVCNPDLCSLGSECLSGNFDTITRTSDGNTYAFQGGLVAQLTEDGNGIVSGYPKPICNVFPGLPSNLDASILYPTGSHILAHHWYHPRQWLPKGHCDEFCWVPTDLDAASLYGDSGNAYFFKGDEYWRYDVRKSRVEHTLPMAIRVGWPGIGPPVDAAFQSSNGRQYFFSGDRYYRQENNSYPLDRASNWLECSNGDHGMGWIDVDDDRELCSLTSGRL</sequence>
<dbReference type="PANTHER" id="PTHR10201:SF291">
    <property type="entry name" value="MATRIX METALLOPROTEINASE 1, ISOFORM C-RELATED"/>
    <property type="match status" value="1"/>
</dbReference>